<organism evidence="7 8">
    <name type="scientific">Fusarium solani</name>
    <name type="common">Filamentous fungus</name>
    <dbReference type="NCBI Taxonomy" id="169388"/>
    <lineage>
        <taxon>Eukaryota</taxon>
        <taxon>Fungi</taxon>
        <taxon>Dikarya</taxon>
        <taxon>Ascomycota</taxon>
        <taxon>Pezizomycotina</taxon>
        <taxon>Sordariomycetes</taxon>
        <taxon>Hypocreomycetidae</taxon>
        <taxon>Hypocreales</taxon>
        <taxon>Nectriaceae</taxon>
        <taxon>Fusarium</taxon>
        <taxon>Fusarium solani species complex</taxon>
    </lineage>
</organism>
<evidence type="ECO:0000256" key="4">
    <source>
        <dbReference type="RuleBase" id="RU362110"/>
    </source>
</evidence>
<dbReference type="CDD" id="cd18621">
    <property type="entry name" value="GH32_XdINV-like"/>
    <property type="match status" value="1"/>
</dbReference>
<dbReference type="EMBL" id="JAGTJS010000001">
    <property type="protein sequence ID" value="KAH7274925.1"/>
    <property type="molecule type" value="Genomic_DNA"/>
</dbReference>
<evidence type="ECO:0000256" key="2">
    <source>
        <dbReference type="ARBA" id="ARBA00022801"/>
    </source>
</evidence>
<dbReference type="AlphaFoldDB" id="A0A9P9L6N1"/>
<evidence type="ECO:0000259" key="5">
    <source>
        <dbReference type="Pfam" id="PF00251"/>
    </source>
</evidence>
<dbReference type="Pfam" id="PF00251">
    <property type="entry name" value="Glyco_hydro_32N"/>
    <property type="match status" value="1"/>
</dbReference>
<dbReference type="Proteomes" id="UP000736672">
    <property type="component" value="Unassembled WGS sequence"/>
</dbReference>
<dbReference type="GO" id="GO:0005987">
    <property type="term" value="P:sucrose catabolic process"/>
    <property type="evidence" value="ECO:0007669"/>
    <property type="project" value="TreeGrafter"/>
</dbReference>
<evidence type="ECO:0000313" key="8">
    <source>
        <dbReference type="Proteomes" id="UP000736672"/>
    </source>
</evidence>
<dbReference type="Gene3D" id="2.60.120.560">
    <property type="entry name" value="Exo-inulinase, domain 1"/>
    <property type="match status" value="1"/>
</dbReference>
<dbReference type="SUPFAM" id="SSF49899">
    <property type="entry name" value="Concanavalin A-like lectins/glucanases"/>
    <property type="match status" value="1"/>
</dbReference>
<dbReference type="InterPro" id="IPR013189">
    <property type="entry name" value="Glyco_hydro_32_C"/>
</dbReference>
<dbReference type="Gene3D" id="2.115.10.20">
    <property type="entry name" value="Glycosyl hydrolase domain, family 43"/>
    <property type="match status" value="1"/>
</dbReference>
<dbReference type="InterPro" id="IPR013320">
    <property type="entry name" value="ConA-like_dom_sf"/>
</dbReference>
<feature type="domain" description="Glycosyl hydrolase family 32 C-terminal" evidence="6">
    <location>
        <begin position="412"/>
        <end position="550"/>
    </location>
</feature>
<reference evidence="7" key="1">
    <citation type="journal article" date="2021" name="Nat. Commun.">
        <title>Genetic determinants of endophytism in the Arabidopsis root mycobiome.</title>
        <authorList>
            <person name="Mesny F."/>
            <person name="Miyauchi S."/>
            <person name="Thiergart T."/>
            <person name="Pickel B."/>
            <person name="Atanasova L."/>
            <person name="Karlsson M."/>
            <person name="Huettel B."/>
            <person name="Barry K.W."/>
            <person name="Haridas S."/>
            <person name="Chen C."/>
            <person name="Bauer D."/>
            <person name="Andreopoulos W."/>
            <person name="Pangilinan J."/>
            <person name="LaButti K."/>
            <person name="Riley R."/>
            <person name="Lipzen A."/>
            <person name="Clum A."/>
            <person name="Drula E."/>
            <person name="Henrissat B."/>
            <person name="Kohler A."/>
            <person name="Grigoriev I.V."/>
            <person name="Martin F.M."/>
            <person name="Hacquard S."/>
        </authorList>
    </citation>
    <scope>NUCLEOTIDE SEQUENCE</scope>
    <source>
        <strain evidence="7">FSSC 5 MPI-SDFR-AT-0091</strain>
    </source>
</reference>
<evidence type="ECO:0000313" key="7">
    <source>
        <dbReference type="EMBL" id="KAH7274925.1"/>
    </source>
</evidence>
<gene>
    <name evidence="7" type="ORF">B0J15DRAFT_531015</name>
</gene>
<dbReference type="GO" id="GO:0005737">
    <property type="term" value="C:cytoplasm"/>
    <property type="evidence" value="ECO:0007669"/>
    <property type="project" value="TreeGrafter"/>
</dbReference>
<dbReference type="Pfam" id="PF08244">
    <property type="entry name" value="Glyco_hydro_32C"/>
    <property type="match status" value="1"/>
</dbReference>
<keyword evidence="2 4" id="KW-0378">Hydrolase</keyword>
<feature type="domain" description="Glycosyl hydrolase family 32 N-terminal" evidence="5">
    <location>
        <begin position="26"/>
        <end position="371"/>
    </location>
</feature>
<dbReference type="PANTHER" id="PTHR42800">
    <property type="entry name" value="EXOINULINASE INUD (AFU_ORTHOLOGUE AFUA_5G00480)"/>
    <property type="match status" value="1"/>
</dbReference>
<protein>
    <submittedName>
        <fullName evidence="7">Glycosyl hydrolase family protein</fullName>
    </submittedName>
</protein>
<dbReference type="InterPro" id="IPR023296">
    <property type="entry name" value="Glyco_hydro_beta-prop_sf"/>
</dbReference>
<comment type="caution">
    <text evidence="7">The sequence shown here is derived from an EMBL/GenBank/DDBJ whole genome shotgun (WGS) entry which is preliminary data.</text>
</comment>
<proteinExistence type="inferred from homology"/>
<name>A0A9P9L6N1_FUSSL</name>
<dbReference type="SMART" id="SM00640">
    <property type="entry name" value="Glyco_32"/>
    <property type="match status" value="1"/>
</dbReference>
<keyword evidence="3 4" id="KW-0326">Glycosidase</keyword>
<sequence length="569" mass="63328">MTVPRAQPSADEAKSDTFSRWRPKYHLLAVHGWMNDPCGLNYDAHRRQYHAFFQWNPLGNDWGNMSWGHAVSDDMVYWKVFDHPVLEPDRAYDREGVFTGGLFPTDLDGEANGNLTIIYTSTSKTPIHYTLPYSYGCETLSLATSDDGGFSWNKFEGNPILPGPPSDGSAISWRDPYVARWPGMSRALGLPPHQVYGLISGGIRHKTPTTWLYAVNFGDLTDWRCIGPLINIGRSFRPSGADFDMGINFECSNFMSLEDPDGCSREFLIMSCEGVRTGGTTTDASSACIKTQGWMSGPLRIDNAGSAEMQWECGGRLDFGTFYAANSFWDPKIRQQVMMGWIPEESLPDAARHQQKWSGCLSLPRVLTCSSLANVTGSRHGDLSNMGAFAVTPNHGGTFTLHTLGVSPHPNLERLRMRACQTRFGTADLTALKDLRHWVSPITSLRSQQWELKCTLALKGNCKIAGLNIFHSSIRSVNGANVAPDSTRHPLFVLKDIATGTEMEEELQMHIFYDQSVLEIFFNERTVVTSRLYPISIEDISLQLFAEGMEEADIAPLDVQGVIWDGLEA</sequence>
<evidence type="ECO:0000256" key="3">
    <source>
        <dbReference type="ARBA" id="ARBA00023295"/>
    </source>
</evidence>
<evidence type="ECO:0000256" key="1">
    <source>
        <dbReference type="ARBA" id="ARBA00009902"/>
    </source>
</evidence>
<comment type="similarity">
    <text evidence="1 4">Belongs to the glycosyl hydrolase 32 family.</text>
</comment>
<keyword evidence="8" id="KW-1185">Reference proteome</keyword>
<evidence type="ECO:0000259" key="6">
    <source>
        <dbReference type="Pfam" id="PF08244"/>
    </source>
</evidence>
<dbReference type="InterPro" id="IPR001362">
    <property type="entry name" value="Glyco_hydro_32"/>
</dbReference>
<dbReference type="InterPro" id="IPR013148">
    <property type="entry name" value="Glyco_hydro_32_N"/>
</dbReference>
<accession>A0A9P9L6N1</accession>
<dbReference type="GO" id="GO:0004575">
    <property type="term" value="F:sucrose alpha-glucosidase activity"/>
    <property type="evidence" value="ECO:0007669"/>
    <property type="project" value="TreeGrafter"/>
</dbReference>
<dbReference type="PANTHER" id="PTHR42800:SF3">
    <property type="entry name" value="GLYCOSYL HYDROLASE FAMILY 32 N-TERMINAL DOMAIN-CONTAINING PROTEIN"/>
    <property type="match status" value="1"/>
</dbReference>
<dbReference type="SUPFAM" id="SSF75005">
    <property type="entry name" value="Arabinanase/levansucrase/invertase"/>
    <property type="match status" value="1"/>
</dbReference>
<dbReference type="OrthoDB" id="202537at2759"/>